<keyword evidence="1" id="KW-1133">Transmembrane helix</keyword>
<evidence type="ECO:0000256" key="1">
    <source>
        <dbReference type="SAM" id="Phobius"/>
    </source>
</evidence>
<dbReference type="EMBL" id="BAEE01000022">
    <property type="protein sequence ID" value="GAB08929.1"/>
    <property type="molecule type" value="Genomic_DNA"/>
</dbReference>
<comment type="caution">
    <text evidence="2">The sequence shown here is derived from an EMBL/GenBank/DDBJ whole genome shotgun (WGS) entry which is preliminary data.</text>
</comment>
<protein>
    <recommendedName>
        <fullName evidence="4">Mce-associated membrane protein</fullName>
    </recommendedName>
</protein>
<accession>G7GZA4</accession>
<dbReference type="AlphaFoldDB" id="G7GZA4"/>
<evidence type="ECO:0000313" key="2">
    <source>
        <dbReference type="EMBL" id="GAB08929.1"/>
    </source>
</evidence>
<organism evidence="2 3">
    <name type="scientific">Gordonia araii NBRC 100433</name>
    <dbReference type="NCBI Taxonomy" id="1073574"/>
    <lineage>
        <taxon>Bacteria</taxon>
        <taxon>Bacillati</taxon>
        <taxon>Actinomycetota</taxon>
        <taxon>Actinomycetes</taxon>
        <taxon>Mycobacteriales</taxon>
        <taxon>Gordoniaceae</taxon>
        <taxon>Gordonia</taxon>
    </lineage>
</organism>
<keyword evidence="1" id="KW-0812">Transmembrane</keyword>
<sequence>MSVQDRPSAAADRAAADDDRRRLRWLALGSVIAAAALVVAAWQFTGWRAEAGAQARHDAVRAQAPAVIADVFSYTPQTVAADSRRARTLVSDEFAAANAAALSDQRAGAAQWKTRTVAVGDSGDDWAEVIAVVVVTDPVDRESTDERILSTRFVHRGRWLLDAVELIR</sequence>
<evidence type="ECO:0008006" key="4">
    <source>
        <dbReference type="Google" id="ProtNLM"/>
    </source>
</evidence>
<dbReference type="OrthoDB" id="4379928at2"/>
<feature type="transmembrane region" description="Helical" evidence="1">
    <location>
        <begin position="23"/>
        <end position="44"/>
    </location>
</feature>
<name>G7GZA4_9ACTN</name>
<keyword evidence="3" id="KW-1185">Reference proteome</keyword>
<evidence type="ECO:0000313" key="3">
    <source>
        <dbReference type="Proteomes" id="UP000035088"/>
    </source>
</evidence>
<reference evidence="2 3" key="1">
    <citation type="submission" date="2011-11" db="EMBL/GenBank/DDBJ databases">
        <title>Whole genome shotgun sequence of Gordonia araii NBRC 100433.</title>
        <authorList>
            <person name="Yoshida Y."/>
            <person name="Hosoyama A."/>
            <person name="Tsuchikane K."/>
            <person name="Katsumata H."/>
            <person name="Yamazaki S."/>
            <person name="Fujita N."/>
        </authorList>
    </citation>
    <scope>NUCLEOTIDE SEQUENCE [LARGE SCALE GENOMIC DNA]</scope>
    <source>
        <strain evidence="2 3">NBRC 100433</strain>
    </source>
</reference>
<gene>
    <name evidence="2" type="ORF">GOARA_022_00050</name>
</gene>
<keyword evidence="1" id="KW-0472">Membrane</keyword>
<proteinExistence type="predicted"/>
<dbReference type="Proteomes" id="UP000035088">
    <property type="component" value="Unassembled WGS sequence"/>
</dbReference>
<dbReference type="STRING" id="1073574.GOARA_022_00050"/>
<dbReference type="RefSeq" id="WP_007321006.1">
    <property type="nucleotide sequence ID" value="NZ_BAEE01000022.1"/>
</dbReference>